<dbReference type="SMART" id="SM00702">
    <property type="entry name" value="P4Hc"/>
    <property type="match status" value="1"/>
</dbReference>
<dbReference type="InterPro" id="IPR044862">
    <property type="entry name" value="Pro_4_hyd_alph_FE2OG_OXY"/>
</dbReference>
<evidence type="ECO:0000259" key="6">
    <source>
        <dbReference type="PROSITE" id="PS51471"/>
    </source>
</evidence>
<sequence length="200" mass="22103">MLNLTVVSKAPEGPRVFLIEDLMSDFECDHVIAEGAKVVSPSQVGSDQGFKSGSRTSENGWLSRTKTEILDTIHSRFADALGLDDDMLRPAMNSEHLQVVRYEKGQQYQPHHDFSDEGIANQRFLTLLLYISPSQAGGGTSFPKASGGRGLRMKPPRGSGVLFYSMLPDGNGDDLSLHAGEPVREGQKWVCNLWIWDPKR</sequence>
<dbReference type="InterPro" id="IPR005123">
    <property type="entry name" value="Oxoglu/Fe-dep_dioxygenase_dom"/>
</dbReference>
<dbReference type="AlphaFoldDB" id="A0A7S2DSD5"/>
<keyword evidence="3" id="KW-0223">Dioxygenase</keyword>
<organism evidence="7">
    <name type="scientific">Octactis speculum</name>
    <dbReference type="NCBI Taxonomy" id="3111310"/>
    <lineage>
        <taxon>Eukaryota</taxon>
        <taxon>Sar</taxon>
        <taxon>Stramenopiles</taxon>
        <taxon>Ochrophyta</taxon>
        <taxon>Dictyochophyceae</taxon>
        <taxon>Dictyochales</taxon>
        <taxon>Dictyochaceae</taxon>
        <taxon>Octactis</taxon>
    </lineage>
</organism>
<comment type="cofactor">
    <cofactor evidence="1">
        <name>L-ascorbate</name>
        <dbReference type="ChEBI" id="CHEBI:38290"/>
    </cofactor>
</comment>
<keyword evidence="5" id="KW-0408">Iron</keyword>
<keyword evidence="2" id="KW-0479">Metal-binding</keyword>
<feature type="domain" description="Fe2OG dioxygenase" evidence="6">
    <location>
        <begin position="93"/>
        <end position="197"/>
    </location>
</feature>
<dbReference type="GO" id="GO:0005506">
    <property type="term" value="F:iron ion binding"/>
    <property type="evidence" value="ECO:0007669"/>
    <property type="project" value="InterPro"/>
</dbReference>
<evidence type="ECO:0000256" key="1">
    <source>
        <dbReference type="ARBA" id="ARBA00001961"/>
    </source>
</evidence>
<reference evidence="7" key="1">
    <citation type="submission" date="2021-01" db="EMBL/GenBank/DDBJ databases">
        <authorList>
            <person name="Corre E."/>
            <person name="Pelletier E."/>
            <person name="Niang G."/>
            <person name="Scheremetjew M."/>
            <person name="Finn R."/>
            <person name="Kale V."/>
            <person name="Holt S."/>
            <person name="Cochrane G."/>
            <person name="Meng A."/>
            <person name="Brown T."/>
            <person name="Cohen L."/>
        </authorList>
    </citation>
    <scope>NUCLEOTIDE SEQUENCE</scope>
    <source>
        <strain evidence="7">CCMP1381</strain>
    </source>
</reference>
<dbReference type="Pfam" id="PF13640">
    <property type="entry name" value="2OG-FeII_Oxy_3"/>
    <property type="match status" value="1"/>
</dbReference>
<accession>A0A7S2DSD5</accession>
<dbReference type="PROSITE" id="PS51471">
    <property type="entry name" value="FE2OG_OXY"/>
    <property type="match status" value="1"/>
</dbReference>
<dbReference type="GO" id="GO:0031418">
    <property type="term" value="F:L-ascorbic acid binding"/>
    <property type="evidence" value="ECO:0007669"/>
    <property type="project" value="InterPro"/>
</dbReference>
<evidence type="ECO:0000256" key="3">
    <source>
        <dbReference type="ARBA" id="ARBA00022964"/>
    </source>
</evidence>
<dbReference type="Gene3D" id="2.60.120.620">
    <property type="entry name" value="q2cbj1_9rhob like domain"/>
    <property type="match status" value="1"/>
</dbReference>
<dbReference type="PANTHER" id="PTHR10869">
    <property type="entry name" value="PROLYL 4-HYDROXYLASE ALPHA SUBUNIT"/>
    <property type="match status" value="1"/>
</dbReference>
<dbReference type="EMBL" id="HBGS01048468">
    <property type="protein sequence ID" value="CAD9462921.1"/>
    <property type="molecule type" value="Transcribed_RNA"/>
</dbReference>
<protein>
    <recommendedName>
        <fullName evidence="6">Fe2OG dioxygenase domain-containing protein</fullName>
    </recommendedName>
</protein>
<keyword evidence="4" id="KW-0560">Oxidoreductase</keyword>
<evidence type="ECO:0000256" key="5">
    <source>
        <dbReference type="ARBA" id="ARBA00023004"/>
    </source>
</evidence>
<proteinExistence type="predicted"/>
<gene>
    <name evidence="7" type="ORF">DSPE1174_LOCUS25208</name>
</gene>
<dbReference type="InterPro" id="IPR006620">
    <property type="entry name" value="Pro_4_hyd_alph"/>
</dbReference>
<dbReference type="GO" id="GO:0005783">
    <property type="term" value="C:endoplasmic reticulum"/>
    <property type="evidence" value="ECO:0007669"/>
    <property type="project" value="TreeGrafter"/>
</dbReference>
<evidence type="ECO:0000256" key="4">
    <source>
        <dbReference type="ARBA" id="ARBA00023002"/>
    </source>
</evidence>
<name>A0A7S2DSD5_9STRA</name>
<evidence type="ECO:0000256" key="2">
    <source>
        <dbReference type="ARBA" id="ARBA00022723"/>
    </source>
</evidence>
<evidence type="ECO:0000313" key="7">
    <source>
        <dbReference type="EMBL" id="CAD9462921.1"/>
    </source>
</evidence>
<dbReference type="InterPro" id="IPR045054">
    <property type="entry name" value="P4HA-like"/>
</dbReference>
<dbReference type="PANTHER" id="PTHR10869:SF226">
    <property type="entry name" value="PROLYL 4-HYDROXYLASE ALPHA SUBUNIT DOMAIN-CONTAINING PROTEIN"/>
    <property type="match status" value="1"/>
</dbReference>
<dbReference type="GO" id="GO:0004656">
    <property type="term" value="F:procollagen-proline 4-dioxygenase activity"/>
    <property type="evidence" value="ECO:0007669"/>
    <property type="project" value="TreeGrafter"/>
</dbReference>